<dbReference type="SUPFAM" id="SSF47095">
    <property type="entry name" value="HMG-box"/>
    <property type="match status" value="1"/>
</dbReference>
<dbReference type="PROSITE" id="PS50118">
    <property type="entry name" value="HMG_BOX_2"/>
    <property type="match status" value="1"/>
</dbReference>
<dbReference type="GO" id="GO:0005634">
    <property type="term" value="C:nucleus"/>
    <property type="evidence" value="ECO:0007669"/>
    <property type="project" value="UniProtKB-UniRule"/>
</dbReference>
<feature type="DNA-binding region" description="HMG box" evidence="3">
    <location>
        <begin position="35"/>
        <end position="103"/>
    </location>
</feature>
<evidence type="ECO:0000256" key="2">
    <source>
        <dbReference type="ARBA" id="ARBA00023242"/>
    </source>
</evidence>
<reference evidence="7 8" key="2">
    <citation type="journal article" date="2019" name="G3 (Bethesda)">
        <title>Hybrid Assembly of the Genome of the Entomopathogenic Nematode Steinernema carpocapsae Identifies the X-Chromosome.</title>
        <authorList>
            <person name="Serra L."/>
            <person name="Macchietto M."/>
            <person name="Macias-Munoz A."/>
            <person name="McGill C.J."/>
            <person name="Rodriguez I.M."/>
            <person name="Rodriguez B."/>
            <person name="Murad R."/>
            <person name="Mortazavi A."/>
        </authorList>
    </citation>
    <scope>NUCLEOTIDE SEQUENCE [LARGE SCALE GENOMIC DNA]</scope>
    <source>
        <strain evidence="7 8">ALL</strain>
    </source>
</reference>
<dbReference type="OrthoDB" id="3213154at2759"/>
<evidence type="ECO:0000259" key="6">
    <source>
        <dbReference type="PROSITE" id="PS50118"/>
    </source>
</evidence>
<keyword evidence="4" id="KW-0175">Coiled coil</keyword>
<dbReference type="InterPro" id="IPR051965">
    <property type="entry name" value="ChromReg_NeuronalGeneExpr"/>
</dbReference>
<feature type="coiled-coil region" evidence="4">
    <location>
        <begin position="164"/>
        <end position="212"/>
    </location>
</feature>
<dbReference type="Pfam" id="PF00505">
    <property type="entry name" value="HMG_box"/>
    <property type="match status" value="1"/>
</dbReference>
<name>A0A4U5P958_STECR</name>
<evidence type="ECO:0000256" key="1">
    <source>
        <dbReference type="ARBA" id="ARBA00023125"/>
    </source>
</evidence>
<dbReference type="InterPro" id="IPR009071">
    <property type="entry name" value="HMG_box_dom"/>
</dbReference>
<proteinExistence type="predicted"/>
<dbReference type="SMART" id="SM00398">
    <property type="entry name" value="HMG"/>
    <property type="match status" value="1"/>
</dbReference>
<dbReference type="STRING" id="34508.A0A4U5P958"/>
<keyword evidence="2 3" id="KW-0539">Nucleus</keyword>
<protein>
    <recommendedName>
        <fullName evidence="6">HMG box domain-containing protein</fullName>
    </recommendedName>
</protein>
<accession>A0A4U5P958</accession>
<feature type="region of interest" description="Disordered" evidence="5">
    <location>
        <begin position="1"/>
        <end position="43"/>
    </location>
</feature>
<evidence type="ECO:0000313" key="8">
    <source>
        <dbReference type="Proteomes" id="UP000298663"/>
    </source>
</evidence>
<gene>
    <name evidence="7" type="ORF">L596_007396</name>
</gene>
<dbReference type="GO" id="GO:0003677">
    <property type="term" value="F:DNA binding"/>
    <property type="evidence" value="ECO:0007669"/>
    <property type="project" value="UniProtKB-UniRule"/>
</dbReference>
<dbReference type="PANTHER" id="PTHR46040:SF3">
    <property type="entry name" value="HIGH MOBILITY GROUP PROTEIN 2"/>
    <property type="match status" value="1"/>
</dbReference>
<evidence type="ECO:0000313" key="7">
    <source>
        <dbReference type="EMBL" id="TKR92822.1"/>
    </source>
</evidence>
<evidence type="ECO:0000256" key="3">
    <source>
        <dbReference type="PROSITE-ProRule" id="PRU00267"/>
    </source>
</evidence>
<dbReference type="Gene3D" id="1.10.30.10">
    <property type="entry name" value="High mobility group box domain"/>
    <property type="match status" value="1"/>
</dbReference>
<dbReference type="CDD" id="cd21994">
    <property type="entry name" value="HMG-box_SSRP1-like"/>
    <property type="match status" value="1"/>
</dbReference>
<dbReference type="PANTHER" id="PTHR46040">
    <property type="entry name" value="HIGH MOBILITY GROUP PROTEIN 2"/>
    <property type="match status" value="1"/>
</dbReference>
<feature type="domain" description="HMG box" evidence="6">
    <location>
        <begin position="35"/>
        <end position="103"/>
    </location>
</feature>
<evidence type="ECO:0000256" key="4">
    <source>
        <dbReference type="SAM" id="Coils"/>
    </source>
</evidence>
<dbReference type="InterPro" id="IPR036910">
    <property type="entry name" value="HMG_box_dom_sf"/>
</dbReference>
<evidence type="ECO:0000256" key="5">
    <source>
        <dbReference type="SAM" id="MobiDB-lite"/>
    </source>
</evidence>
<keyword evidence="1 3" id="KW-0238">DNA-binding</keyword>
<organism evidence="7 8">
    <name type="scientific">Steinernema carpocapsae</name>
    <name type="common">Entomopathogenic nematode</name>
    <dbReference type="NCBI Taxonomy" id="34508"/>
    <lineage>
        <taxon>Eukaryota</taxon>
        <taxon>Metazoa</taxon>
        <taxon>Ecdysozoa</taxon>
        <taxon>Nematoda</taxon>
        <taxon>Chromadorea</taxon>
        <taxon>Rhabditida</taxon>
        <taxon>Tylenchina</taxon>
        <taxon>Panagrolaimomorpha</taxon>
        <taxon>Strongyloidoidea</taxon>
        <taxon>Steinernematidae</taxon>
        <taxon>Steinernema</taxon>
    </lineage>
</organism>
<dbReference type="EMBL" id="AZBU02000002">
    <property type="protein sequence ID" value="TKR92822.1"/>
    <property type="molecule type" value="Genomic_DNA"/>
</dbReference>
<comment type="caution">
    <text evidence="7">The sequence shown here is derived from an EMBL/GenBank/DDBJ whole genome shotgun (WGS) entry which is preliminary data.</text>
</comment>
<keyword evidence="8" id="KW-1185">Reference proteome</keyword>
<dbReference type="GO" id="GO:0010468">
    <property type="term" value="P:regulation of gene expression"/>
    <property type="evidence" value="ECO:0007669"/>
    <property type="project" value="TreeGrafter"/>
</dbReference>
<feature type="region of interest" description="Disordered" evidence="5">
    <location>
        <begin position="105"/>
        <end position="138"/>
    </location>
</feature>
<dbReference type="AlphaFoldDB" id="A0A4U5P958"/>
<dbReference type="Proteomes" id="UP000298663">
    <property type="component" value="Unassembled WGS sequence"/>
</dbReference>
<sequence length="282" mass="33081">MARPKKNGSAEKEENSPVQKVRRNRMKLPKDKNAPKRPANGFVQYVMERRPMIEKDSPGIRNADLMKMAAVEWKEMDGTIKQRYTDRAEKDMEEWNKKVQEYQKSEEYREHQRKVNAVKADKSKEDKEAKGRKRKVRLSESDNVVTMAGTSQIKVFSDEFLLFNKEQERELRALRKTYNSSVHEEELLCKSNANAERHNEELLNDIKTNEELIEMGRKTVQRWERVLKDGLKDAHLPQDVKTLLNTDFDAFIEKLESYHISDIDDHPVLSVVCDSIINLNFD</sequence>
<feature type="compositionally biased region" description="Basic and acidic residues" evidence="5">
    <location>
        <begin position="119"/>
        <end position="129"/>
    </location>
</feature>
<reference evidence="7 8" key="1">
    <citation type="journal article" date="2015" name="Genome Biol.">
        <title>Comparative genomics of Steinernema reveals deeply conserved gene regulatory networks.</title>
        <authorList>
            <person name="Dillman A.R."/>
            <person name="Macchietto M."/>
            <person name="Porter C.F."/>
            <person name="Rogers A."/>
            <person name="Williams B."/>
            <person name="Antoshechkin I."/>
            <person name="Lee M.M."/>
            <person name="Goodwin Z."/>
            <person name="Lu X."/>
            <person name="Lewis E.E."/>
            <person name="Goodrich-Blair H."/>
            <person name="Stock S.P."/>
            <person name="Adams B.J."/>
            <person name="Sternberg P.W."/>
            <person name="Mortazavi A."/>
        </authorList>
    </citation>
    <scope>NUCLEOTIDE SEQUENCE [LARGE SCALE GENOMIC DNA]</scope>
    <source>
        <strain evidence="7 8">ALL</strain>
    </source>
</reference>